<keyword evidence="1" id="KW-0540">Nuclease</keyword>
<comment type="caution">
    <text evidence="7">The sequence shown here is derived from an EMBL/GenBank/DDBJ whole genome shotgun (WGS) entry which is preliminary data.</text>
</comment>
<dbReference type="Proteomes" id="UP001165042">
    <property type="component" value="Unassembled WGS sequence"/>
</dbReference>
<evidence type="ECO:0008006" key="9">
    <source>
        <dbReference type="Google" id="ProtNLM"/>
    </source>
</evidence>
<dbReference type="AlphaFoldDB" id="A0A9W6QL34"/>
<keyword evidence="8" id="KW-1185">Reference proteome</keyword>
<evidence type="ECO:0000256" key="3">
    <source>
        <dbReference type="ARBA" id="ARBA00022801"/>
    </source>
</evidence>
<proteinExistence type="predicted"/>
<feature type="domain" description="VapC50 C-terminal" evidence="6">
    <location>
        <begin position="132"/>
        <end position="186"/>
    </location>
</feature>
<dbReference type="InterPro" id="IPR058652">
    <property type="entry name" value="VapC50_C"/>
</dbReference>
<evidence type="ECO:0000256" key="1">
    <source>
        <dbReference type="ARBA" id="ARBA00022722"/>
    </source>
</evidence>
<dbReference type="SUPFAM" id="SSF88723">
    <property type="entry name" value="PIN domain-like"/>
    <property type="match status" value="1"/>
</dbReference>
<dbReference type="GO" id="GO:0004518">
    <property type="term" value="F:nuclease activity"/>
    <property type="evidence" value="ECO:0007669"/>
    <property type="project" value="UniProtKB-KW"/>
</dbReference>
<dbReference type="InterPro" id="IPR029060">
    <property type="entry name" value="PIN-like_dom_sf"/>
</dbReference>
<keyword evidence="4" id="KW-0460">Magnesium</keyword>
<dbReference type="Pfam" id="PF13470">
    <property type="entry name" value="PIN_3"/>
    <property type="match status" value="1"/>
</dbReference>
<dbReference type="GO" id="GO:0016787">
    <property type="term" value="F:hydrolase activity"/>
    <property type="evidence" value="ECO:0007669"/>
    <property type="project" value="UniProtKB-KW"/>
</dbReference>
<evidence type="ECO:0000313" key="8">
    <source>
        <dbReference type="Proteomes" id="UP001165042"/>
    </source>
</evidence>
<dbReference type="EMBL" id="BSSD01000003">
    <property type="protein sequence ID" value="GLW91587.1"/>
    <property type="molecule type" value="Genomic_DNA"/>
</dbReference>
<sequence length="200" mass="22304">MIMRVFVDANVLYSRTLRDWLALGQSLSPGEVYRVYWTEDVLAETLYHLRRDHPDWDGAKIAKLRDRLAAVFADGRVEDFVVDDSYQGADGNDRHVHAAAVACRADVLLTGDKGFVVAGAEADALPYEVYRPDEFFLLVDDIAPRLVAGVTREQTEYYLRVGGGRADLAEKLSGAGCPRFAERVRAHQSRLSLFPALMGE</sequence>
<evidence type="ECO:0000313" key="7">
    <source>
        <dbReference type="EMBL" id="GLW91587.1"/>
    </source>
</evidence>
<protein>
    <recommendedName>
        <fullName evidence="9">PIN domain-containing protein</fullName>
    </recommendedName>
</protein>
<keyword evidence="3" id="KW-0378">Hydrolase</keyword>
<reference evidence="7" key="1">
    <citation type="submission" date="2023-02" db="EMBL/GenBank/DDBJ databases">
        <title>Actinokineospora globicatena NBRC 15670.</title>
        <authorList>
            <person name="Ichikawa N."/>
            <person name="Sato H."/>
            <person name="Tonouchi N."/>
        </authorList>
    </citation>
    <scope>NUCLEOTIDE SEQUENCE</scope>
    <source>
        <strain evidence="7">NBRC 15670</strain>
    </source>
</reference>
<evidence type="ECO:0000256" key="2">
    <source>
        <dbReference type="ARBA" id="ARBA00022723"/>
    </source>
</evidence>
<name>A0A9W6QL34_9PSEU</name>
<evidence type="ECO:0000256" key="4">
    <source>
        <dbReference type="ARBA" id="ARBA00022842"/>
    </source>
</evidence>
<feature type="domain" description="PIN" evidence="5">
    <location>
        <begin position="4"/>
        <end position="113"/>
    </location>
</feature>
<organism evidence="7 8">
    <name type="scientific">Actinokineospora globicatena</name>
    <dbReference type="NCBI Taxonomy" id="103729"/>
    <lineage>
        <taxon>Bacteria</taxon>
        <taxon>Bacillati</taxon>
        <taxon>Actinomycetota</taxon>
        <taxon>Actinomycetes</taxon>
        <taxon>Pseudonocardiales</taxon>
        <taxon>Pseudonocardiaceae</taxon>
        <taxon>Actinokineospora</taxon>
    </lineage>
</organism>
<dbReference type="CDD" id="cd09854">
    <property type="entry name" value="PIN_VapC-like"/>
    <property type="match status" value="1"/>
</dbReference>
<keyword evidence="2" id="KW-0479">Metal-binding</keyword>
<dbReference type="GO" id="GO:0046872">
    <property type="term" value="F:metal ion binding"/>
    <property type="evidence" value="ECO:0007669"/>
    <property type="project" value="UniProtKB-KW"/>
</dbReference>
<evidence type="ECO:0000259" key="6">
    <source>
        <dbReference type="Pfam" id="PF26343"/>
    </source>
</evidence>
<evidence type="ECO:0000259" key="5">
    <source>
        <dbReference type="Pfam" id="PF13470"/>
    </source>
</evidence>
<dbReference type="Pfam" id="PF26343">
    <property type="entry name" value="VapC50_C"/>
    <property type="match status" value="1"/>
</dbReference>
<dbReference type="InterPro" id="IPR002716">
    <property type="entry name" value="PIN_dom"/>
</dbReference>
<accession>A0A9W6QL34</accession>
<gene>
    <name evidence="7" type="ORF">Aglo03_24030</name>
</gene>